<dbReference type="OrthoDB" id="2396960at2759"/>
<evidence type="ECO:0000313" key="1">
    <source>
        <dbReference type="EMBL" id="CAB5386719.1"/>
    </source>
</evidence>
<gene>
    <name evidence="1" type="ORF">CHRIB12_LOCUS19836</name>
</gene>
<dbReference type="EMBL" id="CAGKOT010000056">
    <property type="protein sequence ID" value="CAB5386719.1"/>
    <property type="molecule type" value="Genomic_DNA"/>
</dbReference>
<accession>A0A915ZQC0</accession>
<sequence length="100" mass="11544">MHSNPSKLWTVPHQDTIDENMEELTNNLENMNITSEANLECNDCEVFISGWALQQRQKIREPVKRIPIHIKQLLETMFHVGTANPGKKMTAAEMRSELLQ</sequence>
<comment type="caution">
    <text evidence="1">The sequence shown here is derived from an EMBL/GenBank/DDBJ whole genome shotgun (WGS) entry which is preliminary data.</text>
</comment>
<name>A0A915ZQC0_9GLOM</name>
<dbReference type="AlphaFoldDB" id="A0A915ZQC0"/>
<dbReference type="Proteomes" id="UP000684084">
    <property type="component" value="Unassembled WGS sequence"/>
</dbReference>
<organism evidence="1 2">
    <name type="scientific">Rhizophagus irregularis</name>
    <dbReference type="NCBI Taxonomy" id="588596"/>
    <lineage>
        <taxon>Eukaryota</taxon>
        <taxon>Fungi</taxon>
        <taxon>Fungi incertae sedis</taxon>
        <taxon>Mucoromycota</taxon>
        <taxon>Glomeromycotina</taxon>
        <taxon>Glomeromycetes</taxon>
        <taxon>Glomerales</taxon>
        <taxon>Glomeraceae</taxon>
        <taxon>Rhizophagus</taxon>
    </lineage>
</organism>
<reference evidence="1" key="1">
    <citation type="submission" date="2020-05" db="EMBL/GenBank/DDBJ databases">
        <authorList>
            <person name="Rincon C."/>
            <person name="Sanders R I."/>
            <person name="Robbins C."/>
            <person name="Chaturvedi A."/>
        </authorList>
    </citation>
    <scope>NUCLEOTIDE SEQUENCE</scope>
    <source>
        <strain evidence="1">CHB12</strain>
    </source>
</reference>
<proteinExistence type="predicted"/>
<protein>
    <submittedName>
        <fullName evidence="1">Uncharacterized protein</fullName>
    </submittedName>
</protein>
<evidence type="ECO:0000313" key="2">
    <source>
        <dbReference type="Proteomes" id="UP000684084"/>
    </source>
</evidence>